<sequence>MDKNATWKFAHRDEVDSTADSSKYAERGRSRDRKAVAGSGLVDKLFAMGLGRANSATNSVPSSRQQKEVIIESHGGPHGGERRAGPASEFLREQDAAAPVLLQYDTRLKDAMFEDIEKQAKELFPDTQYVAPRAKVASRKPEDRSLEAWRTVLRPSADNLVNSALMPPTTLAKTKAKGPHYRKPVPRISVSPTRPLHVAKAKPGARNASPHHPSRVATTARAMDLAARRTYRKPPNYAAFDAALAEGLTLSEFDMAAGGITIADIDDCNEDDVSMRNHRTEEDGPDIMDPFMYEEFRSLLETHRLKKELNKYHAVSVPSRLNPIRGHTDVAAWIEEQDRVGHNYKSPISVVQNKHYLSLLGFKPLNTKHVKHYH</sequence>
<feature type="compositionally biased region" description="Polar residues" evidence="1">
    <location>
        <begin position="54"/>
        <end position="64"/>
    </location>
</feature>
<organism evidence="2 3">
    <name type="scientific">Hypholoma sublateritium (strain FD-334 SS-4)</name>
    <dbReference type="NCBI Taxonomy" id="945553"/>
    <lineage>
        <taxon>Eukaryota</taxon>
        <taxon>Fungi</taxon>
        <taxon>Dikarya</taxon>
        <taxon>Basidiomycota</taxon>
        <taxon>Agaricomycotina</taxon>
        <taxon>Agaricomycetes</taxon>
        <taxon>Agaricomycetidae</taxon>
        <taxon>Agaricales</taxon>
        <taxon>Agaricineae</taxon>
        <taxon>Strophariaceae</taxon>
        <taxon>Hypholoma</taxon>
    </lineage>
</organism>
<dbReference type="Proteomes" id="UP000054270">
    <property type="component" value="Unassembled WGS sequence"/>
</dbReference>
<protein>
    <submittedName>
        <fullName evidence="2">Uncharacterized protein</fullName>
    </submittedName>
</protein>
<evidence type="ECO:0000313" key="2">
    <source>
        <dbReference type="EMBL" id="KJA16166.1"/>
    </source>
</evidence>
<gene>
    <name evidence="2" type="ORF">HYPSUDRAFT_47589</name>
</gene>
<feature type="compositionally biased region" description="Basic and acidic residues" evidence="1">
    <location>
        <begin position="23"/>
        <end position="35"/>
    </location>
</feature>
<dbReference type="EMBL" id="KN817626">
    <property type="protein sequence ID" value="KJA16166.1"/>
    <property type="molecule type" value="Genomic_DNA"/>
</dbReference>
<proteinExistence type="predicted"/>
<feature type="region of interest" description="Disordered" evidence="1">
    <location>
        <begin position="54"/>
        <end position="86"/>
    </location>
</feature>
<name>A0A0D2NHR7_HYPSF</name>
<feature type="compositionally biased region" description="Basic and acidic residues" evidence="1">
    <location>
        <begin position="1"/>
        <end position="15"/>
    </location>
</feature>
<feature type="region of interest" description="Disordered" evidence="1">
    <location>
        <begin position="1"/>
        <end position="35"/>
    </location>
</feature>
<keyword evidence="3" id="KW-1185">Reference proteome</keyword>
<dbReference type="AlphaFoldDB" id="A0A0D2NHR7"/>
<reference evidence="3" key="1">
    <citation type="submission" date="2014-04" db="EMBL/GenBank/DDBJ databases">
        <title>Evolutionary Origins and Diversification of the Mycorrhizal Mutualists.</title>
        <authorList>
            <consortium name="DOE Joint Genome Institute"/>
            <consortium name="Mycorrhizal Genomics Consortium"/>
            <person name="Kohler A."/>
            <person name="Kuo A."/>
            <person name="Nagy L.G."/>
            <person name="Floudas D."/>
            <person name="Copeland A."/>
            <person name="Barry K.W."/>
            <person name="Cichocki N."/>
            <person name="Veneault-Fourrey C."/>
            <person name="LaButti K."/>
            <person name="Lindquist E.A."/>
            <person name="Lipzen A."/>
            <person name="Lundell T."/>
            <person name="Morin E."/>
            <person name="Murat C."/>
            <person name="Riley R."/>
            <person name="Ohm R."/>
            <person name="Sun H."/>
            <person name="Tunlid A."/>
            <person name="Henrissat B."/>
            <person name="Grigoriev I.V."/>
            <person name="Hibbett D.S."/>
            <person name="Martin F."/>
        </authorList>
    </citation>
    <scope>NUCLEOTIDE SEQUENCE [LARGE SCALE GENOMIC DNA]</scope>
    <source>
        <strain evidence="3">FD-334 SS-4</strain>
    </source>
</reference>
<evidence type="ECO:0000256" key="1">
    <source>
        <dbReference type="SAM" id="MobiDB-lite"/>
    </source>
</evidence>
<evidence type="ECO:0000313" key="3">
    <source>
        <dbReference type="Proteomes" id="UP000054270"/>
    </source>
</evidence>
<accession>A0A0D2NHR7</accession>